<dbReference type="InterPro" id="IPR012340">
    <property type="entry name" value="NA-bd_OB-fold"/>
</dbReference>
<feature type="binding site" evidence="10">
    <location>
        <position position="255"/>
    </location>
    <ligand>
        <name>Zn(2+)</name>
        <dbReference type="ChEBI" id="CHEBI:29105"/>
    </ligand>
</feature>
<feature type="domain" description="EngC GTPase" evidence="11">
    <location>
        <begin position="78"/>
        <end position="224"/>
    </location>
</feature>
<dbReference type="GO" id="GO:0019843">
    <property type="term" value="F:rRNA binding"/>
    <property type="evidence" value="ECO:0007669"/>
    <property type="project" value="UniProtKB-KW"/>
</dbReference>
<evidence type="ECO:0000256" key="7">
    <source>
        <dbReference type="ARBA" id="ARBA00022833"/>
    </source>
</evidence>
<keyword evidence="1 10" id="KW-0963">Cytoplasm</keyword>
<keyword evidence="5 10" id="KW-0547">Nucleotide-binding</keyword>
<keyword evidence="2 10" id="KW-0690">Ribosome biogenesis</keyword>
<evidence type="ECO:0000256" key="3">
    <source>
        <dbReference type="ARBA" id="ARBA00022723"/>
    </source>
</evidence>
<dbReference type="Pfam" id="PF16745">
    <property type="entry name" value="RsgA_N"/>
    <property type="match status" value="1"/>
</dbReference>
<sequence>MQLEEGRVIKAYNSFFYVQTNTYSELVACKLRGKFKKTRRSQGVVPGDKVLIGRLPDGTGVVEEQLPRESMLRRPAVANVTQVILTFAAAQPDLHPLLLNRFLVLAEWSGLKNILICVNKADLHGGDIADFLNLYEQAGYRVLRVSAKEKQGMAELKEALAGETTVFAGPSGVGKSSLLNAIDDRLSLATGQVSDKIKRGKHTTRVAELLPYEQGFIVDTPGFSAMELGEIPLEELANFFPEFRPYLGKCRFAPCSHTHEPDCGVKTALAAGEISQERYEAYEAIYKEIQEAQQLKRKKEYK</sequence>
<evidence type="ECO:0000256" key="6">
    <source>
        <dbReference type="ARBA" id="ARBA00022801"/>
    </source>
</evidence>
<feature type="domain" description="CP-type G" evidence="12">
    <location>
        <begin position="69"/>
        <end position="226"/>
    </location>
</feature>
<comment type="subcellular location">
    <subcellularLocation>
        <location evidence="10">Cytoplasm</location>
    </subcellularLocation>
</comment>
<evidence type="ECO:0000256" key="10">
    <source>
        <dbReference type="HAMAP-Rule" id="MF_01820"/>
    </source>
</evidence>
<evidence type="ECO:0000313" key="13">
    <source>
        <dbReference type="EMBL" id="SEA06088.1"/>
    </source>
</evidence>
<keyword evidence="8 10" id="KW-0694">RNA-binding</keyword>
<dbReference type="Gene3D" id="3.40.50.300">
    <property type="entry name" value="P-loop containing nucleotide triphosphate hydrolases"/>
    <property type="match status" value="1"/>
</dbReference>
<reference evidence="13 14" key="1">
    <citation type="submission" date="2016-10" db="EMBL/GenBank/DDBJ databases">
        <authorList>
            <person name="de Groot N.N."/>
        </authorList>
    </citation>
    <scope>NUCLEOTIDE SEQUENCE [LARGE SCALE GENOMIC DNA]</scope>
    <source>
        <strain evidence="13 14">DSM 2872</strain>
    </source>
</reference>
<comment type="subunit">
    <text evidence="10">Monomer. Associates with 30S ribosomal subunit, binds 16S rRNA.</text>
</comment>
<evidence type="ECO:0000259" key="11">
    <source>
        <dbReference type="PROSITE" id="PS50936"/>
    </source>
</evidence>
<dbReference type="NCBIfam" id="TIGR00157">
    <property type="entry name" value="ribosome small subunit-dependent GTPase A"/>
    <property type="match status" value="1"/>
</dbReference>
<dbReference type="SUPFAM" id="SSF52540">
    <property type="entry name" value="P-loop containing nucleoside triphosphate hydrolases"/>
    <property type="match status" value="1"/>
</dbReference>
<comment type="caution">
    <text evidence="10">Lacks conserved residue(s) required for the propagation of feature annotation.</text>
</comment>
<dbReference type="HAMAP" id="MF_01820">
    <property type="entry name" value="GTPase_RsgA"/>
    <property type="match status" value="1"/>
</dbReference>
<dbReference type="PANTHER" id="PTHR32120">
    <property type="entry name" value="SMALL RIBOSOMAL SUBUNIT BIOGENESIS GTPASE RSGA"/>
    <property type="match status" value="1"/>
</dbReference>
<dbReference type="InterPro" id="IPR027417">
    <property type="entry name" value="P-loop_NTPase"/>
</dbReference>
<dbReference type="PROSITE" id="PS51721">
    <property type="entry name" value="G_CP"/>
    <property type="match status" value="1"/>
</dbReference>
<dbReference type="SUPFAM" id="SSF50249">
    <property type="entry name" value="Nucleic acid-binding proteins"/>
    <property type="match status" value="1"/>
</dbReference>
<dbReference type="AlphaFoldDB" id="A0A1H3Y5F3"/>
<dbReference type="CDD" id="cd01854">
    <property type="entry name" value="YjeQ_EngC"/>
    <property type="match status" value="1"/>
</dbReference>
<evidence type="ECO:0000256" key="9">
    <source>
        <dbReference type="ARBA" id="ARBA00023134"/>
    </source>
</evidence>
<keyword evidence="4 10" id="KW-0699">rRNA-binding</keyword>
<feature type="binding site" evidence="10">
    <location>
        <position position="250"/>
    </location>
    <ligand>
        <name>Zn(2+)</name>
        <dbReference type="ChEBI" id="CHEBI:29105"/>
    </ligand>
</feature>
<dbReference type="CDD" id="cd04466">
    <property type="entry name" value="S1_YloQ_GTPase"/>
    <property type="match status" value="1"/>
</dbReference>
<feature type="binding site" evidence="10">
    <location>
        <begin position="169"/>
        <end position="177"/>
    </location>
    <ligand>
        <name>GTP</name>
        <dbReference type="ChEBI" id="CHEBI:37565"/>
    </ligand>
</feature>
<dbReference type="Pfam" id="PF03193">
    <property type="entry name" value="RsgA_GTPase"/>
    <property type="match status" value="1"/>
</dbReference>
<comment type="similarity">
    <text evidence="10">Belongs to the TRAFAC class YlqF/YawG GTPase family. RsgA subfamily.</text>
</comment>
<gene>
    <name evidence="10" type="primary">rsgA</name>
    <name evidence="13" type="ORF">SAMN05660648_01777</name>
</gene>
<dbReference type="RefSeq" id="WP_074672175.1">
    <property type="nucleotide sequence ID" value="NZ_FNQG01000007.1"/>
</dbReference>
<dbReference type="InterPro" id="IPR004881">
    <property type="entry name" value="Ribosome_biogen_GTPase_RsgA"/>
</dbReference>
<dbReference type="PROSITE" id="PS50936">
    <property type="entry name" value="ENGC_GTPASE"/>
    <property type="match status" value="1"/>
</dbReference>
<dbReference type="Proteomes" id="UP000183469">
    <property type="component" value="Unassembled WGS sequence"/>
</dbReference>
<dbReference type="GO" id="GO:0005737">
    <property type="term" value="C:cytoplasm"/>
    <property type="evidence" value="ECO:0007669"/>
    <property type="project" value="UniProtKB-SubCell"/>
</dbReference>
<dbReference type="GO" id="GO:0005525">
    <property type="term" value="F:GTP binding"/>
    <property type="evidence" value="ECO:0007669"/>
    <property type="project" value="UniProtKB-UniRule"/>
</dbReference>
<keyword evidence="3 10" id="KW-0479">Metal-binding</keyword>
<accession>A0A1H3Y5F3</accession>
<dbReference type="Gene3D" id="2.40.50.140">
    <property type="entry name" value="Nucleic acid-binding proteins"/>
    <property type="match status" value="1"/>
</dbReference>
<evidence type="ECO:0000256" key="5">
    <source>
        <dbReference type="ARBA" id="ARBA00022741"/>
    </source>
</evidence>
<evidence type="ECO:0000256" key="2">
    <source>
        <dbReference type="ARBA" id="ARBA00022517"/>
    </source>
</evidence>
<evidence type="ECO:0000313" key="14">
    <source>
        <dbReference type="Proteomes" id="UP000183469"/>
    </source>
</evidence>
<dbReference type="GO" id="GO:0003924">
    <property type="term" value="F:GTPase activity"/>
    <property type="evidence" value="ECO:0007669"/>
    <property type="project" value="UniProtKB-UniRule"/>
</dbReference>
<comment type="function">
    <text evidence="10">One of several proteins that assist in the late maturation steps of the functional core of the 30S ribosomal subunit. Helps release RbfA from mature subunits. May play a role in the assembly of ribosomal proteins into the subunit. Circularly permuted GTPase that catalyzes slow GTP hydrolysis, GTPase activity is stimulated by the 30S ribosomal subunit.</text>
</comment>
<dbReference type="InterPro" id="IPR010914">
    <property type="entry name" value="RsgA_GTPase_dom"/>
</dbReference>
<dbReference type="Gene3D" id="1.10.40.50">
    <property type="entry name" value="Probable gtpase engc, domain 3"/>
    <property type="match status" value="1"/>
</dbReference>
<dbReference type="GO" id="GO:0046872">
    <property type="term" value="F:metal ion binding"/>
    <property type="evidence" value="ECO:0007669"/>
    <property type="project" value="UniProtKB-KW"/>
</dbReference>
<name>A0A1H3Y5F3_SELRU</name>
<dbReference type="OrthoDB" id="9809485at2"/>
<protein>
    <recommendedName>
        <fullName evidence="10">Small ribosomal subunit biogenesis GTPase RsgA</fullName>
        <ecNumber evidence="10">3.6.1.-</ecNumber>
    </recommendedName>
</protein>
<evidence type="ECO:0000256" key="4">
    <source>
        <dbReference type="ARBA" id="ARBA00022730"/>
    </source>
</evidence>
<dbReference type="EMBL" id="FNQG01000007">
    <property type="protein sequence ID" value="SEA06088.1"/>
    <property type="molecule type" value="Genomic_DNA"/>
</dbReference>
<organism evidence="13 14">
    <name type="scientific">Selenomonas ruminantium</name>
    <dbReference type="NCBI Taxonomy" id="971"/>
    <lineage>
        <taxon>Bacteria</taxon>
        <taxon>Bacillati</taxon>
        <taxon>Bacillota</taxon>
        <taxon>Negativicutes</taxon>
        <taxon>Selenomonadales</taxon>
        <taxon>Selenomonadaceae</taxon>
        <taxon>Selenomonas</taxon>
    </lineage>
</organism>
<proteinExistence type="inferred from homology"/>
<dbReference type="GO" id="GO:0042274">
    <property type="term" value="P:ribosomal small subunit biogenesis"/>
    <property type="evidence" value="ECO:0007669"/>
    <property type="project" value="UniProtKB-UniRule"/>
</dbReference>
<feature type="binding site" evidence="10">
    <location>
        <position position="263"/>
    </location>
    <ligand>
        <name>Zn(2+)</name>
        <dbReference type="ChEBI" id="CHEBI:29105"/>
    </ligand>
</feature>
<evidence type="ECO:0000256" key="1">
    <source>
        <dbReference type="ARBA" id="ARBA00022490"/>
    </source>
</evidence>
<keyword evidence="6 10" id="KW-0378">Hydrolase</keyword>
<evidence type="ECO:0000259" key="12">
    <source>
        <dbReference type="PROSITE" id="PS51721"/>
    </source>
</evidence>
<feature type="binding site" evidence="10">
    <location>
        <position position="257"/>
    </location>
    <ligand>
        <name>Zn(2+)</name>
        <dbReference type="ChEBI" id="CHEBI:29105"/>
    </ligand>
</feature>
<dbReference type="InterPro" id="IPR031944">
    <property type="entry name" value="RsgA_N"/>
</dbReference>
<keyword evidence="7 10" id="KW-0862">Zinc</keyword>
<comment type="cofactor">
    <cofactor evidence="10">
        <name>Zn(2+)</name>
        <dbReference type="ChEBI" id="CHEBI:29105"/>
    </cofactor>
    <text evidence="10">Binds 1 zinc ion per subunit.</text>
</comment>
<dbReference type="EC" id="3.6.1.-" evidence="10"/>
<dbReference type="PANTHER" id="PTHR32120:SF11">
    <property type="entry name" value="SMALL RIBOSOMAL SUBUNIT BIOGENESIS GTPASE RSGA 1, MITOCHONDRIAL-RELATED"/>
    <property type="match status" value="1"/>
</dbReference>
<dbReference type="InterPro" id="IPR030378">
    <property type="entry name" value="G_CP_dom"/>
</dbReference>
<evidence type="ECO:0000256" key="8">
    <source>
        <dbReference type="ARBA" id="ARBA00022884"/>
    </source>
</evidence>
<keyword evidence="9 10" id="KW-0342">GTP-binding</keyword>